<keyword evidence="4" id="KW-1185">Reference proteome</keyword>
<dbReference type="GO" id="GO:0003729">
    <property type="term" value="F:mRNA binding"/>
    <property type="evidence" value="ECO:0007669"/>
    <property type="project" value="TreeGrafter"/>
</dbReference>
<reference evidence="3" key="1">
    <citation type="submission" date="2023-08" db="EMBL/GenBank/DDBJ databases">
        <authorList>
            <person name="Chen Y."/>
            <person name="Shah S."/>
            <person name="Dougan E. K."/>
            <person name="Thang M."/>
            <person name="Chan C."/>
        </authorList>
    </citation>
    <scope>NUCLEOTIDE SEQUENCE</scope>
</reference>
<dbReference type="InterPro" id="IPR012340">
    <property type="entry name" value="NA-bd_OB-fold"/>
</dbReference>
<dbReference type="AlphaFoldDB" id="A0AA36HVU6"/>
<name>A0AA36HVU6_9DINO</name>
<evidence type="ECO:0000313" key="3">
    <source>
        <dbReference type="EMBL" id="CAJ1376026.1"/>
    </source>
</evidence>
<dbReference type="Gene3D" id="2.40.50.140">
    <property type="entry name" value="Nucleic acid-binding proteins"/>
    <property type="match status" value="2"/>
</dbReference>
<evidence type="ECO:0000256" key="1">
    <source>
        <dbReference type="SAM" id="MobiDB-lite"/>
    </source>
</evidence>
<gene>
    <name evidence="3" type="ORF">EVOR1521_LOCUS5191</name>
</gene>
<evidence type="ECO:0000259" key="2">
    <source>
        <dbReference type="PROSITE" id="PS50126"/>
    </source>
</evidence>
<dbReference type="PANTHER" id="PTHR10724:SF10">
    <property type="entry name" value="S1 RNA-BINDING DOMAIN-CONTAINING PROTEIN 1"/>
    <property type="match status" value="1"/>
</dbReference>
<feature type="domain" description="S1 motif" evidence="2">
    <location>
        <begin position="120"/>
        <end position="194"/>
    </location>
</feature>
<dbReference type="SUPFAM" id="SSF50249">
    <property type="entry name" value="Nucleic acid-binding proteins"/>
    <property type="match status" value="2"/>
</dbReference>
<dbReference type="SMART" id="SM00316">
    <property type="entry name" value="S1"/>
    <property type="match status" value="2"/>
</dbReference>
<evidence type="ECO:0000313" key="4">
    <source>
        <dbReference type="Proteomes" id="UP001178507"/>
    </source>
</evidence>
<dbReference type="GO" id="GO:0003735">
    <property type="term" value="F:structural constituent of ribosome"/>
    <property type="evidence" value="ECO:0007669"/>
    <property type="project" value="TreeGrafter"/>
</dbReference>
<accession>A0AA36HVU6</accession>
<dbReference type="PROSITE" id="PS50126">
    <property type="entry name" value="S1"/>
    <property type="match status" value="2"/>
</dbReference>
<dbReference type="EMBL" id="CAUJNA010000358">
    <property type="protein sequence ID" value="CAJ1376026.1"/>
    <property type="molecule type" value="Genomic_DNA"/>
</dbReference>
<sequence length="220" mass="24183">MYSFRADAAYGTQGMKNSRVPRAQVGAESGPSLGTLEVGDVVTAEVKSTRDTWAELDVDGRPGRIYLADLSKTKISHPGDVVRPGETVRCFVKQFKKDFVSLTMHDTFSGRLRLSEIETGSVKEAAVTHVNPRIGAFVDFGAVTAGLVPLANFPGFTAKERARTLQQSLSVDDVVQVRVVEVDVARGQVKPRLKAAPDEDEETREDQREEVPRLHWATCR</sequence>
<dbReference type="GO" id="GO:0006412">
    <property type="term" value="P:translation"/>
    <property type="evidence" value="ECO:0007669"/>
    <property type="project" value="TreeGrafter"/>
</dbReference>
<dbReference type="InterPro" id="IPR003029">
    <property type="entry name" value="S1_domain"/>
</dbReference>
<dbReference type="Proteomes" id="UP001178507">
    <property type="component" value="Unassembled WGS sequence"/>
</dbReference>
<organism evidence="3 4">
    <name type="scientific">Effrenium voratum</name>
    <dbReference type="NCBI Taxonomy" id="2562239"/>
    <lineage>
        <taxon>Eukaryota</taxon>
        <taxon>Sar</taxon>
        <taxon>Alveolata</taxon>
        <taxon>Dinophyceae</taxon>
        <taxon>Suessiales</taxon>
        <taxon>Symbiodiniaceae</taxon>
        <taxon>Effrenium</taxon>
    </lineage>
</organism>
<feature type="region of interest" description="Disordered" evidence="1">
    <location>
        <begin position="192"/>
        <end position="220"/>
    </location>
</feature>
<comment type="caution">
    <text evidence="3">The sequence shown here is derived from an EMBL/GenBank/DDBJ whole genome shotgun (WGS) entry which is preliminary data.</text>
</comment>
<dbReference type="PANTHER" id="PTHR10724">
    <property type="entry name" value="30S RIBOSOMAL PROTEIN S1"/>
    <property type="match status" value="1"/>
</dbReference>
<dbReference type="InterPro" id="IPR050437">
    <property type="entry name" value="Ribos_protein_bS1-like"/>
</dbReference>
<protein>
    <recommendedName>
        <fullName evidence="2">S1 motif domain-containing protein</fullName>
    </recommendedName>
</protein>
<proteinExistence type="predicted"/>
<dbReference type="Pfam" id="PF00575">
    <property type="entry name" value="S1"/>
    <property type="match status" value="2"/>
</dbReference>
<feature type="domain" description="S1 motif" evidence="2">
    <location>
        <begin position="39"/>
        <end position="105"/>
    </location>
</feature>